<reference evidence="2 4" key="1">
    <citation type="submission" date="2016-10" db="EMBL/GenBank/DDBJ databases">
        <title>Draft genome sequences of four alkaliphilic bacteria belonging to the Anaerobacillus genus.</title>
        <authorList>
            <person name="Bassil N.M."/>
            <person name="Lloyd J.R."/>
        </authorList>
    </citation>
    <scope>NUCLEOTIDE SEQUENCE [LARGE SCALE GENOMIC DNA]</scope>
    <source>
        <strain evidence="2 4">NB2006</strain>
    </source>
</reference>
<evidence type="ECO:0000313" key="2">
    <source>
        <dbReference type="EMBL" id="OIJ14880.1"/>
    </source>
</evidence>
<dbReference type="AlphaFoldDB" id="A0A1S2LRP4"/>
<dbReference type="OrthoDB" id="1358919at2"/>
<name>A0A1S2LRP4_9BACI</name>
<reference evidence="3 4" key="3">
    <citation type="journal article" date="2019" name="Int. J. Syst. Evol. Microbiol.">
        <title>Anaerobacillus isosaccharinicus sp. nov., an alkaliphilic bacterium which degrades isosaccharinic acid.</title>
        <authorList>
            <person name="Bassil N.M."/>
            <person name="Lloyd J.R."/>
        </authorList>
    </citation>
    <scope>NUCLEOTIDE SEQUENCE [LARGE SCALE GENOMIC DNA]</scope>
    <source>
        <strain evidence="3 4">NB2006</strain>
    </source>
</reference>
<proteinExistence type="predicted"/>
<sequence length="267" mass="31900">MKLYERDYSKLNEEEIIEWNRVKESEKKGTLFGRINKFREYPKAARHYSTLFPNNYLDIQELKDENYIRGVANEFLNKLEEPNINEQQILDFINNNQHYVIIASIFKLYNFGHHDAYLFKEFPLGTSYRVDYLLVGKGSGGYEFIFIELEKSNKRIFIKSGDLGDTFNKGLRQISSWKRWCENHFLSLRETFDKCRSKHQDLPAEFISSDSTRRHYVVVAGRRTDFEKNKETTYAVRREKKRDEAIELLHYDNLYDFTLKISGNNSY</sequence>
<dbReference type="KEGG" id="aia:AWH56_008390"/>
<accession>A0A1S2LRP4</accession>
<dbReference type="Proteomes" id="UP000180175">
    <property type="component" value="Chromosome"/>
</dbReference>
<evidence type="ECO:0000313" key="3">
    <source>
        <dbReference type="EMBL" id="QOY37587.1"/>
    </source>
</evidence>
<reference evidence="3 4" key="2">
    <citation type="journal article" date="2017" name="Genome Announc.">
        <title>Draft Genome Sequences of Four Alkaliphilic Bacteria Belonging to the Anaerobacillus Genus.</title>
        <authorList>
            <person name="Bassil N.M."/>
            <person name="Lloyd J.R."/>
        </authorList>
    </citation>
    <scope>NUCLEOTIDE SEQUENCE [LARGE SCALE GENOMIC DNA]</scope>
    <source>
        <strain evidence="3 4">NB2006</strain>
    </source>
</reference>
<protein>
    <submittedName>
        <fullName evidence="3">DUF4263 domain-containing protein</fullName>
    </submittedName>
</protein>
<reference evidence="3" key="4">
    <citation type="submission" date="2020-10" db="EMBL/GenBank/DDBJ databases">
        <authorList>
            <person name="Bassil N.M."/>
            <person name="Lloyd J.R."/>
        </authorList>
    </citation>
    <scope>NUCLEOTIDE SEQUENCE</scope>
    <source>
        <strain evidence="3">NB2006</strain>
    </source>
</reference>
<organism evidence="2 4">
    <name type="scientific">Anaerobacillus isosaccharinicus</name>
    <dbReference type="NCBI Taxonomy" id="1532552"/>
    <lineage>
        <taxon>Bacteria</taxon>
        <taxon>Bacillati</taxon>
        <taxon>Bacillota</taxon>
        <taxon>Bacilli</taxon>
        <taxon>Bacillales</taxon>
        <taxon>Bacillaceae</taxon>
        <taxon>Anaerobacillus</taxon>
    </lineage>
</organism>
<gene>
    <name evidence="3" type="ORF">AWH56_008390</name>
    <name evidence="2" type="ORF">AWH56_12820</name>
</gene>
<dbReference type="RefSeq" id="WP_071317484.1">
    <property type="nucleotide sequence ID" value="NZ_CP063356.2"/>
</dbReference>
<dbReference type="Pfam" id="PF14082">
    <property type="entry name" value="SduA_C"/>
    <property type="match status" value="1"/>
</dbReference>
<keyword evidence="4" id="KW-1185">Reference proteome</keyword>
<dbReference type="EMBL" id="CP063356">
    <property type="protein sequence ID" value="QOY37587.1"/>
    <property type="molecule type" value="Genomic_DNA"/>
</dbReference>
<evidence type="ECO:0000313" key="4">
    <source>
        <dbReference type="Proteomes" id="UP000180175"/>
    </source>
</evidence>
<dbReference type="EMBL" id="LQXD01000110">
    <property type="protein sequence ID" value="OIJ14880.1"/>
    <property type="molecule type" value="Genomic_DNA"/>
</dbReference>
<dbReference type="InterPro" id="IPR025359">
    <property type="entry name" value="SduA_C"/>
</dbReference>
<feature type="domain" description="Shedu protein SduA C-terminal" evidence="1">
    <location>
        <begin position="85"/>
        <end position="255"/>
    </location>
</feature>
<evidence type="ECO:0000259" key="1">
    <source>
        <dbReference type="Pfam" id="PF14082"/>
    </source>
</evidence>